<evidence type="ECO:0000313" key="3">
    <source>
        <dbReference type="Proteomes" id="UP000604083"/>
    </source>
</evidence>
<protein>
    <submittedName>
        <fullName evidence="2">Uncharacterized protein</fullName>
    </submittedName>
</protein>
<dbReference type="Proteomes" id="UP000604083">
    <property type="component" value="Unassembled WGS sequence"/>
</dbReference>
<sequence>MTGLVSFGRIKTLFSPPAADSDELVVPRIGPPPSPPQKDETPEEEDYQPHFE</sequence>
<dbReference type="EMBL" id="JAENIO010000045">
    <property type="protein sequence ID" value="MBK1835243.1"/>
    <property type="molecule type" value="Genomic_DNA"/>
</dbReference>
<gene>
    <name evidence="2" type="ORF">JIN78_14330</name>
</gene>
<accession>A0A934RTP1</accession>
<organism evidence="2 3">
    <name type="scientific">Roseibacillus ishigakijimensis</name>
    <dbReference type="NCBI Taxonomy" id="454146"/>
    <lineage>
        <taxon>Bacteria</taxon>
        <taxon>Pseudomonadati</taxon>
        <taxon>Verrucomicrobiota</taxon>
        <taxon>Verrucomicrobiia</taxon>
        <taxon>Verrucomicrobiales</taxon>
        <taxon>Verrucomicrobiaceae</taxon>
        <taxon>Roseibacillus</taxon>
    </lineage>
</organism>
<dbReference type="RefSeq" id="WP_377174307.1">
    <property type="nucleotide sequence ID" value="NZ_JBHUJA010000029.1"/>
</dbReference>
<evidence type="ECO:0000313" key="2">
    <source>
        <dbReference type="EMBL" id="MBK1835243.1"/>
    </source>
</evidence>
<keyword evidence="3" id="KW-1185">Reference proteome</keyword>
<proteinExistence type="predicted"/>
<evidence type="ECO:0000256" key="1">
    <source>
        <dbReference type="SAM" id="MobiDB-lite"/>
    </source>
</evidence>
<comment type="caution">
    <text evidence="2">The sequence shown here is derived from an EMBL/GenBank/DDBJ whole genome shotgun (WGS) entry which is preliminary data.</text>
</comment>
<feature type="region of interest" description="Disordered" evidence="1">
    <location>
        <begin position="1"/>
        <end position="52"/>
    </location>
</feature>
<dbReference type="AlphaFoldDB" id="A0A934RTP1"/>
<name>A0A934RTP1_9BACT</name>
<reference evidence="2" key="1">
    <citation type="submission" date="2021-01" db="EMBL/GenBank/DDBJ databases">
        <title>Modified the classification status of verrucomicrobia.</title>
        <authorList>
            <person name="Feng X."/>
        </authorList>
    </citation>
    <scope>NUCLEOTIDE SEQUENCE</scope>
    <source>
        <strain evidence="2">KCTC 12986</strain>
    </source>
</reference>